<keyword evidence="5 6" id="KW-0862">Zinc</keyword>
<dbReference type="GO" id="GO:0007219">
    <property type="term" value="P:Notch signaling pathway"/>
    <property type="evidence" value="ECO:0007669"/>
    <property type="project" value="TreeGrafter"/>
</dbReference>
<dbReference type="InterPro" id="IPR036322">
    <property type="entry name" value="WD40_repeat_dom_sf"/>
</dbReference>
<evidence type="ECO:0000256" key="2">
    <source>
        <dbReference type="ARBA" id="ARBA00022723"/>
    </source>
</evidence>
<name>A0A8S4PSA5_OWEFU</name>
<evidence type="ECO:0000256" key="4">
    <source>
        <dbReference type="ARBA" id="ARBA00022771"/>
    </source>
</evidence>
<feature type="repeat" description="WD" evidence="7">
    <location>
        <begin position="428"/>
        <end position="467"/>
    </location>
</feature>
<feature type="repeat" description="WD" evidence="7">
    <location>
        <begin position="387"/>
        <end position="420"/>
    </location>
</feature>
<accession>A0A8S4PSA5</accession>
<dbReference type="GO" id="GO:0000027">
    <property type="term" value="P:ribosomal large subunit assembly"/>
    <property type="evidence" value="ECO:0007669"/>
    <property type="project" value="TreeGrafter"/>
</dbReference>
<feature type="domain" description="TRAF-type" evidence="11">
    <location>
        <begin position="215"/>
        <end position="285"/>
    </location>
</feature>
<dbReference type="EMBL" id="CAIIXF020000009">
    <property type="protein sequence ID" value="CAH1794412.1"/>
    <property type="molecule type" value="Genomic_DNA"/>
</dbReference>
<dbReference type="SUPFAM" id="SSF50978">
    <property type="entry name" value="WD40 repeat-like"/>
    <property type="match status" value="1"/>
</dbReference>
<dbReference type="InterPro" id="IPR001293">
    <property type="entry name" value="Znf_TRAF"/>
</dbReference>
<dbReference type="GO" id="GO:0005730">
    <property type="term" value="C:nucleolus"/>
    <property type="evidence" value="ECO:0007669"/>
    <property type="project" value="TreeGrafter"/>
</dbReference>
<keyword evidence="1 7" id="KW-0853">WD repeat</keyword>
<proteinExistence type="predicted"/>
<dbReference type="PANTHER" id="PTHR19848">
    <property type="entry name" value="WD40 REPEAT PROTEIN"/>
    <property type="match status" value="1"/>
</dbReference>
<keyword evidence="2 6" id="KW-0479">Metal-binding</keyword>
<dbReference type="PANTHER" id="PTHR19848:SF6">
    <property type="entry name" value="E3 UBIQUITIN-PROTEIN LIGASE TRAF7"/>
    <property type="match status" value="1"/>
</dbReference>
<dbReference type="PROSITE" id="PS50089">
    <property type="entry name" value="ZF_RING_2"/>
    <property type="match status" value="1"/>
</dbReference>
<dbReference type="SMART" id="SM00184">
    <property type="entry name" value="RING"/>
    <property type="match status" value="1"/>
</dbReference>
<comment type="caution">
    <text evidence="12">The sequence shown here is derived from an EMBL/GenBank/DDBJ whole genome shotgun (WGS) entry which is preliminary data.</text>
</comment>
<dbReference type="PROSITE" id="PS00678">
    <property type="entry name" value="WD_REPEATS_1"/>
    <property type="match status" value="2"/>
</dbReference>
<keyword evidence="4 6" id="KW-0863">Zinc-finger</keyword>
<evidence type="ECO:0000256" key="9">
    <source>
        <dbReference type="SAM" id="MobiDB-lite"/>
    </source>
</evidence>
<reference evidence="12" key="1">
    <citation type="submission" date="2022-03" db="EMBL/GenBank/DDBJ databases">
        <authorList>
            <person name="Martin C."/>
        </authorList>
    </citation>
    <scope>NUCLEOTIDE SEQUENCE</scope>
</reference>
<dbReference type="PROSITE" id="PS50294">
    <property type="entry name" value="WD_REPEATS_REGION"/>
    <property type="match status" value="1"/>
</dbReference>
<feature type="region of interest" description="Disordered" evidence="9">
    <location>
        <begin position="1"/>
        <end position="22"/>
    </location>
</feature>
<dbReference type="AlphaFoldDB" id="A0A8S4PSA5"/>
<dbReference type="SMART" id="SM00320">
    <property type="entry name" value="WD40"/>
    <property type="match status" value="6"/>
</dbReference>
<dbReference type="Pfam" id="PF13445">
    <property type="entry name" value="zf-RING_UBOX"/>
    <property type="match status" value="1"/>
</dbReference>
<feature type="zinc finger region" description="TRAF-type" evidence="6">
    <location>
        <begin position="215"/>
        <end position="285"/>
    </location>
</feature>
<evidence type="ECO:0000256" key="7">
    <source>
        <dbReference type="PROSITE-ProRule" id="PRU00221"/>
    </source>
</evidence>
<evidence type="ECO:0000256" key="1">
    <source>
        <dbReference type="ARBA" id="ARBA00022574"/>
    </source>
</evidence>
<evidence type="ECO:0000313" key="12">
    <source>
        <dbReference type="EMBL" id="CAH1794412.1"/>
    </source>
</evidence>
<dbReference type="InterPro" id="IPR017907">
    <property type="entry name" value="Znf_RING_CS"/>
</dbReference>
<dbReference type="SUPFAM" id="SSF57850">
    <property type="entry name" value="RING/U-box"/>
    <property type="match status" value="1"/>
</dbReference>
<dbReference type="InterPro" id="IPR013083">
    <property type="entry name" value="Znf_RING/FYVE/PHD"/>
</dbReference>
<evidence type="ECO:0000256" key="6">
    <source>
        <dbReference type="PROSITE-ProRule" id="PRU00207"/>
    </source>
</evidence>
<dbReference type="PROSITE" id="PS50082">
    <property type="entry name" value="WD_REPEATS_2"/>
    <property type="match status" value="2"/>
</dbReference>
<keyword evidence="13" id="KW-1185">Reference proteome</keyword>
<dbReference type="InterPro" id="IPR001680">
    <property type="entry name" value="WD40_rpt"/>
</dbReference>
<evidence type="ECO:0000259" key="10">
    <source>
        <dbReference type="PROSITE" id="PS50089"/>
    </source>
</evidence>
<dbReference type="FunFam" id="2.130.10.10:FF:000096">
    <property type="entry name" value="E3 ubiquitin-protein ligase TRAF7 isoform X2"/>
    <property type="match status" value="1"/>
</dbReference>
<feature type="domain" description="RING-type" evidence="10">
    <location>
        <begin position="126"/>
        <end position="160"/>
    </location>
</feature>
<keyword evidence="8" id="KW-0175">Coiled coil</keyword>
<dbReference type="InterPro" id="IPR019775">
    <property type="entry name" value="WD40_repeat_CS"/>
</dbReference>
<dbReference type="Gene3D" id="2.130.10.10">
    <property type="entry name" value="YVTN repeat-like/Quinoprotein amine dehydrogenase"/>
    <property type="match status" value="2"/>
</dbReference>
<evidence type="ECO:0000256" key="5">
    <source>
        <dbReference type="ARBA" id="ARBA00022833"/>
    </source>
</evidence>
<organism evidence="12 13">
    <name type="scientific">Owenia fusiformis</name>
    <name type="common">Polychaete worm</name>
    <dbReference type="NCBI Taxonomy" id="6347"/>
    <lineage>
        <taxon>Eukaryota</taxon>
        <taxon>Metazoa</taxon>
        <taxon>Spiralia</taxon>
        <taxon>Lophotrochozoa</taxon>
        <taxon>Annelida</taxon>
        <taxon>Polychaeta</taxon>
        <taxon>Sedentaria</taxon>
        <taxon>Canalipalpata</taxon>
        <taxon>Sabellida</taxon>
        <taxon>Oweniida</taxon>
        <taxon>Oweniidae</taxon>
        <taxon>Owenia</taxon>
    </lineage>
</organism>
<sequence length="621" mass="69122">MAKSLSHTGSDDPRLSDYFSEPLPDMTSVNSPFVTSPTTVFSPVQARSIHDGSDSGITTSSPTSMFSYHSDNGNESVSHNILHVPPHPRSSSGLSGRLSQTSFLSEGGKSEDPLVFVEEPNKTLFCNLCNKVLNDPVITSCGHSFCKRCVRPDVTCPTDRAQLNILAPNLAVSEQVGGLLIHCRYGCKLSEDGSGYVVDSSGCPGTCKLNSRKDHEDNCDYAPVQCPNNPHCPILIKKDLNDHIKSCNHVKCPHHKHGCEFHGTQEEFDIHLHECKFEGMKDFIQRTDDRLTDLAEQVADKDEQIDFLRAILSTLSERFERLEKDNEMKLNLLGETNKQITSELVDNRRDIEIIHDELNHLGGRLNMSLQMAGAFDPQQIFKCRGTFVGHQGPVWCLCVHGDFLLSGSSDKTVKVWDTTTNYKCIKTLDGHNGIVLTICVFGNKLYSGSQDCSIVVWNMDTFEKITSIEAHDNPVCTLVSARNMLFSGSLKCIKVWDVHNYQLKKEITGLNHWVRALVASQNHLYSGSYQTIKIWDLETLECVRNLETSGGSVYSIAITSHHILCGTYENCIHVWELDGFQQITTLMGHNGTVYALAALQTPSGTKVFSASYDRSLRHFES</sequence>
<dbReference type="PROSITE" id="PS50145">
    <property type="entry name" value="ZF_TRAF"/>
    <property type="match status" value="1"/>
</dbReference>
<evidence type="ECO:0000313" key="13">
    <source>
        <dbReference type="Proteomes" id="UP000749559"/>
    </source>
</evidence>
<dbReference type="InterPro" id="IPR027370">
    <property type="entry name" value="Znf-RING_euk"/>
</dbReference>
<dbReference type="Proteomes" id="UP000749559">
    <property type="component" value="Unassembled WGS sequence"/>
</dbReference>
<keyword evidence="3" id="KW-0677">Repeat</keyword>
<dbReference type="GO" id="GO:0008270">
    <property type="term" value="F:zinc ion binding"/>
    <property type="evidence" value="ECO:0007669"/>
    <property type="project" value="UniProtKB-KW"/>
</dbReference>
<dbReference type="OrthoDB" id="674604at2759"/>
<dbReference type="Pfam" id="PF00400">
    <property type="entry name" value="WD40"/>
    <property type="match status" value="4"/>
</dbReference>
<dbReference type="InterPro" id="IPR001841">
    <property type="entry name" value="Znf_RING"/>
</dbReference>
<dbReference type="PROSITE" id="PS00518">
    <property type="entry name" value="ZF_RING_1"/>
    <property type="match status" value="1"/>
</dbReference>
<evidence type="ECO:0000259" key="11">
    <source>
        <dbReference type="PROSITE" id="PS50145"/>
    </source>
</evidence>
<protein>
    <submittedName>
        <fullName evidence="12">Uncharacterized protein</fullName>
    </submittedName>
</protein>
<evidence type="ECO:0000256" key="8">
    <source>
        <dbReference type="SAM" id="Coils"/>
    </source>
</evidence>
<dbReference type="InterPro" id="IPR015943">
    <property type="entry name" value="WD40/YVTN_repeat-like_dom_sf"/>
</dbReference>
<dbReference type="SUPFAM" id="SSF49599">
    <property type="entry name" value="TRAF domain-like"/>
    <property type="match status" value="1"/>
</dbReference>
<dbReference type="CDD" id="cd00200">
    <property type="entry name" value="WD40"/>
    <property type="match status" value="1"/>
</dbReference>
<dbReference type="Gene3D" id="3.30.40.10">
    <property type="entry name" value="Zinc/RING finger domain, C3HC4 (zinc finger)"/>
    <property type="match status" value="2"/>
</dbReference>
<evidence type="ECO:0000256" key="3">
    <source>
        <dbReference type="ARBA" id="ARBA00022737"/>
    </source>
</evidence>
<gene>
    <name evidence="12" type="ORF">OFUS_LOCUS19111</name>
</gene>
<feature type="coiled-coil region" evidence="8">
    <location>
        <begin position="284"/>
        <end position="325"/>
    </location>
</feature>